<dbReference type="GO" id="GO:0000981">
    <property type="term" value="F:DNA-binding transcription factor activity, RNA polymerase II-specific"/>
    <property type="evidence" value="ECO:0007669"/>
    <property type="project" value="TreeGrafter"/>
</dbReference>
<dbReference type="GO" id="GO:0005634">
    <property type="term" value="C:nucleus"/>
    <property type="evidence" value="ECO:0007669"/>
    <property type="project" value="UniProtKB-SubCell"/>
</dbReference>
<reference evidence="8" key="1">
    <citation type="submission" date="2018-11" db="EMBL/GenBank/DDBJ databases">
        <authorList>
            <consortium name="Pathogen Informatics"/>
        </authorList>
    </citation>
    <scope>NUCLEOTIDE SEQUENCE</scope>
</reference>
<evidence type="ECO:0000313" key="9">
    <source>
        <dbReference type="Proteomes" id="UP000784294"/>
    </source>
</evidence>
<evidence type="ECO:0000256" key="2">
    <source>
        <dbReference type="ARBA" id="ARBA00023125"/>
    </source>
</evidence>
<accession>A0A3S5C3Q1</accession>
<evidence type="ECO:0000256" key="6">
    <source>
        <dbReference type="SAM" id="MobiDB-lite"/>
    </source>
</evidence>
<keyword evidence="2 5" id="KW-0238">DNA-binding</keyword>
<comment type="subcellular location">
    <subcellularLocation>
        <location evidence="5">Nucleus</location>
    </subcellularLocation>
</comment>
<evidence type="ECO:0000313" key="8">
    <source>
        <dbReference type="EMBL" id="VEL33230.1"/>
    </source>
</evidence>
<protein>
    <recommendedName>
        <fullName evidence="7">T-box domain-containing protein</fullName>
    </recommendedName>
</protein>
<dbReference type="InterPro" id="IPR036960">
    <property type="entry name" value="T-box_sf"/>
</dbReference>
<dbReference type="PROSITE" id="PS50252">
    <property type="entry name" value="TBOX_3"/>
    <property type="match status" value="1"/>
</dbReference>
<dbReference type="GO" id="GO:0000785">
    <property type="term" value="C:chromatin"/>
    <property type="evidence" value="ECO:0007669"/>
    <property type="project" value="TreeGrafter"/>
</dbReference>
<gene>
    <name evidence="8" type="ORF">PXEA_LOCUS26670</name>
</gene>
<dbReference type="GO" id="GO:0001708">
    <property type="term" value="P:cell fate specification"/>
    <property type="evidence" value="ECO:0007669"/>
    <property type="project" value="TreeGrafter"/>
</dbReference>
<dbReference type="InterPro" id="IPR046360">
    <property type="entry name" value="T-box_DNA-bd"/>
</dbReference>
<dbReference type="GO" id="GO:0045893">
    <property type="term" value="P:positive regulation of DNA-templated transcription"/>
    <property type="evidence" value="ECO:0007669"/>
    <property type="project" value="InterPro"/>
</dbReference>
<dbReference type="Pfam" id="PF00907">
    <property type="entry name" value="T-box"/>
    <property type="match status" value="1"/>
</dbReference>
<evidence type="ECO:0000256" key="3">
    <source>
        <dbReference type="ARBA" id="ARBA00023163"/>
    </source>
</evidence>
<dbReference type="Proteomes" id="UP000784294">
    <property type="component" value="Unassembled WGS sequence"/>
</dbReference>
<evidence type="ECO:0000256" key="1">
    <source>
        <dbReference type="ARBA" id="ARBA00023015"/>
    </source>
</evidence>
<feature type="compositionally biased region" description="Polar residues" evidence="6">
    <location>
        <begin position="1"/>
        <end position="13"/>
    </location>
</feature>
<name>A0A3S5C3Q1_9PLAT</name>
<dbReference type="Gene3D" id="2.60.40.820">
    <property type="entry name" value="Transcription factor, T-box"/>
    <property type="match status" value="1"/>
</dbReference>
<evidence type="ECO:0000259" key="7">
    <source>
        <dbReference type="PROSITE" id="PS50252"/>
    </source>
</evidence>
<keyword evidence="9" id="KW-1185">Reference proteome</keyword>
<feature type="region of interest" description="Disordered" evidence="6">
    <location>
        <begin position="1"/>
        <end position="50"/>
    </location>
</feature>
<keyword evidence="1" id="KW-0805">Transcription regulation</keyword>
<dbReference type="OrthoDB" id="7442607at2759"/>
<keyword evidence="4 5" id="KW-0539">Nucleus</keyword>
<keyword evidence="3" id="KW-0804">Transcription</keyword>
<comment type="caution">
    <text evidence="5">Lacks conserved residue(s) required for the propagation of feature annotation.</text>
</comment>
<sequence length="110" mass="11218">MYSPSGESQNPSVPSKPLLHTGDTSSPGCLGNQSRGPGSTSPLSSSPSGVVATVCSSASSSLAVSVGEAVCEGTKATGELANVRCRLDTKDLWDRFNDLGTEMIITKSGR</sequence>
<comment type="caution">
    <text evidence="8">The sequence shown here is derived from an EMBL/GenBank/DDBJ whole genome shotgun (WGS) entry which is preliminary data.</text>
</comment>
<dbReference type="PANTHER" id="PTHR11267">
    <property type="entry name" value="T-BOX PROTEIN-RELATED"/>
    <property type="match status" value="1"/>
</dbReference>
<feature type="domain" description="T-box" evidence="7">
    <location>
        <begin position="87"/>
        <end position="110"/>
    </location>
</feature>
<dbReference type="AlphaFoldDB" id="A0A3S5C3Q1"/>
<evidence type="ECO:0000256" key="4">
    <source>
        <dbReference type="ARBA" id="ARBA00023242"/>
    </source>
</evidence>
<dbReference type="PANTHER" id="PTHR11267:SF190">
    <property type="entry name" value="T-BOX TRANSCRIPTION FACTOR TBX20"/>
    <property type="match status" value="1"/>
</dbReference>
<evidence type="ECO:0000256" key="5">
    <source>
        <dbReference type="PROSITE-ProRule" id="PRU00201"/>
    </source>
</evidence>
<feature type="compositionally biased region" description="Polar residues" evidence="6">
    <location>
        <begin position="22"/>
        <end position="33"/>
    </location>
</feature>
<dbReference type="EMBL" id="CAAALY010245389">
    <property type="protein sequence ID" value="VEL33230.1"/>
    <property type="molecule type" value="Genomic_DNA"/>
</dbReference>
<dbReference type="GO" id="GO:0007507">
    <property type="term" value="P:heart development"/>
    <property type="evidence" value="ECO:0007669"/>
    <property type="project" value="TreeGrafter"/>
</dbReference>
<dbReference type="InterPro" id="IPR008967">
    <property type="entry name" value="p53-like_TF_DNA-bd_sf"/>
</dbReference>
<dbReference type="GO" id="GO:0000978">
    <property type="term" value="F:RNA polymerase II cis-regulatory region sequence-specific DNA binding"/>
    <property type="evidence" value="ECO:0007669"/>
    <property type="project" value="InterPro"/>
</dbReference>
<feature type="compositionally biased region" description="Low complexity" evidence="6">
    <location>
        <begin position="34"/>
        <end position="50"/>
    </location>
</feature>
<dbReference type="InterPro" id="IPR001699">
    <property type="entry name" value="TF_T-box"/>
</dbReference>
<proteinExistence type="predicted"/>
<dbReference type="SUPFAM" id="SSF49417">
    <property type="entry name" value="p53-like transcription factors"/>
    <property type="match status" value="1"/>
</dbReference>
<organism evidence="8 9">
    <name type="scientific">Protopolystoma xenopodis</name>
    <dbReference type="NCBI Taxonomy" id="117903"/>
    <lineage>
        <taxon>Eukaryota</taxon>
        <taxon>Metazoa</taxon>
        <taxon>Spiralia</taxon>
        <taxon>Lophotrochozoa</taxon>
        <taxon>Platyhelminthes</taxon>
        <taxon>Monogenea</taxon>
        <taxon>Polyopisthocotylea</taxon>
        <taxon>Polystomatidea</taxon>
        <taxon>Polystomatidae</taxon>
        <taxon>Protopolystoma</taxon>
    </lineage>
</organism>